<organism evidence="2 3">
    <name type="scientific">Artemisia annua</name>
    <name type="common">Sweet wormwood</name>
    <dbReference type="NCBI Taxonomy" id="35608"/>
    <lineage>
        <taxon>Eukaryota</taxon>
        <taxon>Viridiplantae</taxon>
        <taxon>Streptophyta</taxon>
        <taxon>Embryophyta</taxon>
        <taxon>Tracheophyta</taxon>
        <taxon>Spermatophyta</taxon>
        <taxon>Magnoliopsida</taxon>
        <taxon>eudicotyledons</taxon>
        <taxon>Gunneridae</taxon>
        <taxon>Pentapetalae</taxon>
        <taxon>asterids</taxon>
        <taxon>campanulids</taxon>
        <taxon>Asterales</taxon>
        <taxon>Asteraceae</taxon>
        <taxon>Asteroideae</taxon>
        <taxon>Anthemideae</taxon>
        <taxon>Artemisiinae</taxon>
        <taxon>Artemisia</taxon>
    </lineage>
</organism>
<evidence type="ECO:0000256" key="1">
    <source>
        <dbReference type="SAM" id="MobiDB-lite"/>
    </source>
</evidence>
<keyword evidence="3" id="KW-1185">Reference proteome</keyword>
<dbReference type="Proteomes" id="UP000245207">
    <property type="component" value="Unassembled WGS sequence"/>
</dbReference>
<dbReference type="STRING" id="35608.A0A2U1M288"/>
<name>A0A2U1M288_ARTAN</name>
<protein>
    <submittedName>
        <fullName evidence="2">TO102-1 protein</fullName>
    </submittedName>
</protein>
<dbReference type="EMBL" id="PKPP01006773">
    <property type="protein sequence ID" value="PWA55375.1"/>
    <property type="molecule type" value="Genomic_DNA"/>
</dbReference>
<accession>A0A2U1M288</accession>
<reference evidence="2 3" key="1">
    <citation type="journal article" date="2018" name="Mol. Plant">
        <title>The genome of Artemisia annua provides insight into the evolution of Asteraceae family and artemisinin biosynthesis.</title>
        <authorList>
            <person name="Shen Q."/>
            <person name="Zhang L."/>
            <person name="Liao Z."/>
            <person name="Wang S."/>
            <person name="Yan T."/>
            <person name="Shi P."/>
            <person name="Liu M."/>
            <person name="Fu X."/>
            <person name="Pan Q."/>
            <person name="Wang Y."/>
            <person name="Lv Z."/>
            <person name="Lu X."/>
            <person name="Zhang F."/>
            <person name="Jiang W."/>
            <person name="Ma Y."/>
            <person name="Chen M."/>
            <person name="Hao X."/>
            <person name="Li L."/>
            <person name="Tang Y."/>
            <person name="Lv G."/>
            <person name="Zhou Y."/>
            <person name="Sun X."/>
            <person name="Brodelius P.E."/>
            <person name="Rose J.K.C."/>
            <person name="Tang K."/>
        </authorList>
    </citation>
    <scope>NUCLEOTIDE SEQUENCE [LARGE SCALE GENOMIC DNA]</scope>
    <source>
        <strain evidence="3">cv. Huhao1</strain>
        <tissue evidence="2">Leaf</tissue>
    </source>
</reference>
<sequence>MKAPAKPRGFTDEISGEASCRSSSGPDDSPPMIESPTIDAPKDKFRPIPVGVSANLLVGKKMFTIGNPVTVMYDQETLCHIMSEIRPTLRERDEWRELHSHSYMTQLHQMNSIQLSFFTHLRTIMAPLTREDE</sequence>
<gene>
    <name evidence="2" type="ORF">CTI12_AA397880</name>
</gene>
<evidence type="ECO:0000313" key="3">
    <source>
        <dbReference type="Proteomes" id="UP000245207"/>
    </source>
</evidence>
<feature type="region of interest" description="Disordered" evidence="1">
    <location>
        <begin position="1"/>
        <end position="44"/>
    </location>
</feature>
<dbReference type="OrthoDB" id="4217619at2759"/>
<dbReference type="AlphaFoldDB" id="A0A2U1M288"/>
<comment type="caution">
    <text evidence="2">The sequence shown here is derived from an EMBL/GenBank/DDBJ whole genome shotgun (WGS) entry which is preliminary data.</text>
</comment>
<proteinExistence type="predicted"/>
<evidence type="ECO:0000313" key="2">
    <source>
        <dbReference type="EMBL" id="PWA55375.1"/>
    </source>
</evidence>